<dbReference type="SMART" id="SM00342">
    <property type="entry name" value="HTH_ARAC"/>
    <property type="match status" value="1"/>
</dbReference>
<evidence type="ECO:0000259" key="4">
    <source>
        <dbReference type="PROSITE" id="PS01124"/>
    </source>
</evidence>
<name>A0ABZ3FLY7_9ACTN</name>
<evidence type="ECO:0000256" key="2">
    <source>
        <dbReference type="ARBA" id="ARBA00023125"/>
    </source>
</evidence>
<dbReference type="Pfam" id="PF12833">
    <property type="entry name" value="HTH_18"/>
    <property type="match status" value="1"/>
</dbReference>
<feature type="domain" description="HTH araC/xylS-type" evidence="4">
    <location>
        <begin position="220"/>
        <end position="322"/>
    </location>
</feature>
<dbReference type="EMBL" id="CP154795">
    <property type="protein sequence ID" value="XAN07058.1"/>
    <property type="molecule type" value="Genomic_DNA"/>
</dbReference>
<keyword evidence="2" id="KW-0238">DNA-binding</keyword>
<dbReference type="RefSeq" id="WP_425308512.1">
    <property type="nucleotide sequence ID" value="NZ_CP154795.1"/>
</dbReference>
<sequence length="322" mass="34969">MPIETQKVATTDPDAAFRALNDIYAPERPMSFSKTPQRAPHFEMTANQIDGIHTARIRHTLNARCLTPPFEGVVGAGILLSGRMQWTRGSEQLRFSAGTVGRFPMNEAWEADASGMDCAVLRVPLTSVERVAEEYAGITSAQLRFDGMSPVSEAAAVQWRDLTAYIHRTVSAPGDQWDNPLVLGQLADLVCATALAVFPNTSLSISHPTAPGEVAPAALRRAVAFIEDHADQPMTLSDIAGAAGTTGRAVQSAFRRHYDTTPMAYLRQVRLERAHRDLQAADPTAGATVAGIAARWGFTKAARFTEFYRQSFGVSPSRTLRT</sequence>
<dbReference type="PROSITE" id="PS01124">
    <property type="entry name" value="HTH_ARAC_FAMILY_2"/>
    <property type="match status" value="1"/>
</dbReference>
<proteinExistence type="predicted"/>
<dbReference type="SUPFAM" id="SSF46689">
    <property type="entry name" value="Homeodomain-like"/>
    <property type="match status" value="2"/>
</dbReference>
<evidence type="ECO:0000313" key="6">
    <source>
        <dbReference type="Proteomes" id="UP001442841"/>
    </source>
</evidence>
<dbReference type="Pfam" id="PF14525">
    <property type="entry name" value="AraC_binding_2"/>
    <property type="match status" value="1"/>
</dbReference>
<evidence type="ECO:0000313" key="5">
    <source>
        <dbReference type="EMBL" id="XAN07058.1"/>
    </source>
</evidence>
<keyword evidence="6" id="KW-1185">Reference proteome</keyword>
<dbReference type="InterPro" id="IPR018060">
    <property type="entry name" value="HTH_AraC"/>
</dbReference>
<gene>
    <name evidence="5" type="ORF">AADG42_07025</name>
</gene>
<accession>A0ABZ3FLY7</accession>
<dbReference type="Gene3D" id="1.10.10.60">
    <property type="entry name" value="Homeodomain-like"/>
    <property type="match status" value="1"/>
</dbReference>
<reference evidence="5 6" key="1">
    <citation type="submission" date="2024-04" db="EMBL/GenBank/DDBJ databases">
        <title>Isolation of an actinomycete strain from pig manure.</title>
        <authorList>
            <person name="Gong T."/>
            <person name="Yu Z."/>
            <person name="An M."/>
            <person name="Wei C."/>
            <person name="Yang W."/>
            <person name="Liu L."/>
        </authorList>
    </citation>
    <scope>NUCLEOTIDE SEQUENCE [LARGE SCALE GENOMIC DNA]</scope>
    <source>
        <strain evidence="5 6">ZF39</strain>
    </source>
</reference>
<evidence type="ECO:0000256" key="3">
    <source>
        <dbReference type="ARBA" id="ARBA00023163"/>
    </source>
</evidence>
<evidence type="ECO:0000256" key="1">
    <source>
        <dbReference type="ARBA" id="ARBA00023015"/>
    </source>
</evidence>
<protein>
    <submittedName>
        <fullName evidence="5">AraC family transcriptional regulator</fullName>
    </submittedName>
</protein>
<dbReference type="InterPro" id="IPR050204">
    <property type="entry name" value="AraC_XylS_family_regulators"/>
</dbReference>
<organism evidence="5 6">
    <name type="scientific">Ammonicoccus fulvus</name>
    <dbReference type="NCBI Taxonomy" id="3138240"/>
    <lineage>
        <taxon>Bacteria</taxon>
        <taxon>Bacillati</taxon>
        <taxon>Actinomycetota</taxon>
        <taxon>Actinomycetes</taxon>
        <taxon>Propionibacteriales</taxon>
        <taxon>Propionibacteriaceae</taxon>
        <taxon>Ammonicoccus</taxon>
    </lineage>
</organism>
<dbReference type="InterPro" id="IPR035418">
    <property type="entry name" value="AraC-bd_2"/>
</dbReference>
<keyword evidence="1" id="KW-0805">Transcription regulation</keyword>
<keyword evidence="3" id="KW-0804">Transcription</keyword>
<dbReference type="PANTHER" id="PTHR46796">
    <property type="entry name" value="HTH-TYPE TRANSCRIPTIONAL ACTIVATOR RHAS-RELATED"/>
    <property type="match status" value="1"/>
</dbReference>
<dbReference type="InterPro" id="IPR009057">
    <property type="entry name" value="Homeodomain-like_sf"/>
</dbReference>
<dbReference type="Proteomes" id="UP001442841">
    <property type="component" value="Chromosome"/>
</dbReference>